<dbReference type="InterPro" id="IPR018211">
    <property type="entry name" value="ADH_Fe_CS"/>
</dbReference>
<dbReference type="CDD" id="cd08180">
    <property type="entry name" value="PDD"/>
    <property type="match status" value="1"/>
</dbReference>
<dbReference type="PROSITE" id="PS00913">
    <property type="entry name" value="ADH_IRON_1"/>
    <property type="match status" value="1"/>
</dbReference>
<dbReference type="InterPro" id="IPR001670">
    <property type="entry name" value="ADH_Fe/GldA"/>
</dbReference>
<dbReference type="GO" id="GO:0046872">
    <property type="term" value="F:metal ion binding"/>
    <property type="evidence" value="ECO:0007669"/>
    <property type="project" value="InterPro"/>
</dbReference>
<comment type="similarity">
    <text evidence="1">Belongs to the iron-containing alcohol dehydrogenase family.</text>
</comment>
<dbReference type="EMBL" id="JAGSCS010000004">
    <property type="protein sequence ID" value="MBR0575635.1"/>
    <property type="molecule type" value="Genomic_DNA"/>
</dbReference>
<dbReference type="AlphaFoldDB" id="A0A941HQ36"/>
<dbReference type="Pfam" id="PF25137">
    <property type="entry name" value="ADH_Fe_C"/>
    <property type="match status" value="1"/>
</dbReference>
<evidence type="ECO:0000256" key="1">
    <source>
        <dbReference type="ARBA" id="ARBA00007358"/>
    </source>
</evidence>
<feature type="domain" description="Alcohol dehydrogenase iron-type/glycerol dehydrogenase GldA" evidence="4">
    <location>
        <begin position="10"/>
        <end position="167"/>
    </location>
</feature>
<proteinExistence type="inferred from homology"/>
<evidence type="ECO:0000313" key="6">
    <source>
        <dbReference type="EMBL" id="MBR0575635.1"/>
    </source>
</evidence>
<dbReference type="PANTHER" id="PTHR11496">
    <property type="entry name" value="ALCOHOL DEHYDROGENASE"/>
    <property type="match status" value="1"/>
</dbReference>
<reference evidence="6" key="1">
    <citation type="submission" date="2021-04" db="EMBL/GenBank/DDBJ databases">
        <title>Proteiniclasticum sedimins sp. nov., an obligate anaerobic bacterium isolated from anaerobic sludge.</title>
        <authorList>
            <person name="Liu J."/>
        </authorList>
    </citation>
    <scope>NUCLEOTIDE SEQUENCE</scope>
    <source>
        <strain evidence="6">BAD-10</strain>
    </source>
</reference>
<dbReference type="Gene3D" id="1.20.1090.10">
    <property type="entry name" value="Dehydroquinate synthase-like - alpha domain"/>
    <property type="match status" value="1"/>
</dbReference>
<feature type="domain" description="Fe-containing alcohol dehydrogenase-like C-terminal" evidence="5">
    <location>
        <begin position="178"/>
        <end position="374"/>
    </location>
</feature>
<dbReference type="FunFam" id="3.40.50.1970:FF:000003">
    <property type="entry name" value="Alcohol dehydrogenase, iron-containing"/>
    <property type="match status" value="1"/>
</dbReference>
<evidence type="ECO:0000256" key="2">
    <source>
        <dbReference type="ARBA" id="ARBA00023002"/>
    </source>
</evidence>
<dbReference type="Pfam" id="PF00465">
    <property type="entry name" value="Fe-ADH"/>
    <property type="match status" value="1"/>
</dbReference>
<sequence length="377" mass="40983">MKEFNVKPVIAYGENALSKIDTYSFHKACIVTDPMIKKLGLLDLLTAKLKGMGVPYEVFDEVVPDTASTVVEKGLLHIIHSKPDVVFAIGGGSSIDTAKAVIFYFQKLKETFMSDDVIVKPYLVAIPTTAGTGSEVTEYAVVTDMNTGLKIPLTSKVMLPDLAILDPLFTSSAPDFVTADTGIDTLTHALEAYVSRMANEFSDSYALKAISLIYENLIAVYKDGKNLLRREKLQIASSMAGIAFNNSTLGINHSLAHALGAKFHLPHGRANGILLPYVLEYNLKDEDTQKRYADIARHLGFAFEDDHIAAIALIESVKLLKKSLGIPASLLDAGVDRTVFIESLDELTDAALKDLCTPGNPVLPTEQDLRGLLLKLV</sequence>
<keyword evidence="3" id="KW-0520">NAD</keyword>
<dbReference type="InterPro" id="IPR056798">
    <property type="entry name" value="ADH_Fe_C"/>
</dbReference>
<keyword evidence="2" id="KW-0560">Oxidoreductase</keyword>
<comment type="caution">
    <text evidence="6">The sequence shown here is derived from an EMBL/GenBank/DDBJ whole genome shotgun (WGS) entry which is preliminary data.</text>
</comment>
<dbReference type="FunFam" id="1.20.1090.10:FF:000001">
    <property type="entry name" value="Aldehyde-alcohol dehydrogenase"/>
    <property type="match status" value="1"/>
</dbReference>
<accession>A0A941HQ36</accession>
<keyword evidence="7" id="KW-1185">Reference proteome</keyword>
<evidence type="ECO:0000259" key="4">
    <source>
        <dbReference type="Pfam" id="PF00465"/>
    </source>
</evidence>
<gene>
    <name evidence="6" type="ORF">KCG48_04685</name>
</gene>
<evidence type="ECO:0000313" key="7">
    <source>
        <dbReference type="Proteomes" id="UP000675379"/>
    </source>
</evidence>
<dbReference type="GO" id="GO:0004022">
    <property type="term" value="F:alcohol dehydrogenase (NAD+) activity"/>
    <property type="evidence" value="ECO:0007669"/>
    <property type="project" value="TreeGrafter"/>
</dbReference>
<evidence type="ECO:0000259" key="5">
    <source>
        <dbReference type="Pfam" id="PF25137"/>
    </source>
</evidence>
<dbReference type="Gene3D" id="3.40.50.1970">
    <property type="match status" value="1"/>
</dbReference>
<dbReference type="InterPro" id="IPR039697">
    <property type="entry name" value="Alcohol_dehydrogenase_Fe"/>
</dbReference>
<dbReference type="SUPFAM" id="SSF56796">
    <property type="entry name" value="Dehydroquinate synthase-like"/>
    <property type="match status" value="1"/>
</dbReference>
<evidence type="ECO:0000256" key="3">
    <source>
        <dbReference type="ARBA" id="ARBA00023027"/>
    </source>
</evidence>
<name>A0A941HQ36_9CLOT</name>
<dbReference type="PANTHER" id="PTHR11496:SF102">
    <property type="entry name" value="ALCOHOL DEHYDROGENASE 4"/>
    <property type="match status" value="1"/>
</dbReference>
<dbReference type="Proteomes" id="UP000675379">
    <property type="component" value="Unassembled WGS sequence"/>
</dbReference>
<organism evidence="6 7">
    <name type="scientific">Proteiniclasticum sediminis</name>
    <dbReference type="NCBI Taxonomy" id="2804028"/>
    <lineage>
        <taxon>Bacteria</taxon>
        <taxon>Bacillati</taxon>
        <taxon>Bacillota</taxon>
        <taxon>Clostridia</taxon>
        <taxon>Eubacteriales</taxon>
        <taxon>Clostridiaceae</taxon>
        <taxon>Proteiniclasticum</taxon>
    </lineage>
</organism>
<dbReference type="RefSeq" id="WP_211800158.1">
    <property type="nucleotide sequence ID" value="NZ_JAGSCS010000004.1"/>
</dbReference>
<protein>
    <submittedName>
        <fullName evidence="6">Iron-containing alcohol dehydrogenase</fullName>
    </submittedName>
</protein>